<proteinExistence type="predicted"/>
<dbReference type="AlphaFoldDB" id="A0A1J7JKU6"/>
<feature type="region of interest" description="Disordered" evidence="1">
    <location>
        <begin position="287"/>
        <end position="323"/>
    </location>
</feature>
<evidence type="ECO:0008006" key="5">
    <source>
        <dbReference type="Google" id="ProtNLM"/>
    </source>
</evidence>
<protein>
    <recommendedName>
        <fullName evidence="5">MARVEL domain-containing protein</fullName>
    </recommendedName>
</protein>
<evidence type="ECO:0000313" key="3">
    <source>
        <dbReference type="EMBL" id="OIW29892.1"/>
    </source>
</evidence>
<keyword evidence="2" id="KW-1133">Transmembrane helix</keyword>
<dbReference type="Proteomes" id="UP000182658">
    <property type="component" value="Unassembled WGS sequence"/>
</dbReference>
<feature type="transmembrane region" description="Helical" evidence="2">
    <location>
        <begin position="149"/>
        <end position="171"/>
    </location>
</feature>
<dbReference type="EMBL" id="KV875097">
    <property type="protein sequence ID" value="OIW29892.1"/>
    <property type="molecule type" value="Genomic_DNA"/>
</dbReference>
<reference evidence="3 4" key="1">
    <citation type="submission" date="2016-10" db="EMBL/GenBank/DDBJ databases">
        <title>Draft genome sequence of Coniochaeta ligniaria NRRL30616, a lignocellulolytic fungus for bioabatement of inhibitors in plant biomass hydrolysates.</title>
        <authorList>
            <consortium name="DOE Joint Genome Institute"/>
            <person name="Jimenez D.J."/>
            <person name="Hector R.E."/>
            <person name="Riley R."/>
            <person name="Sun H."/>
            <person name="Grigoriev I.V."/>
            <person name="Van Elsas J.D."/>
            <person name="Nichols N.N."/>
        </authorList>
    </citation>
    <scope>NUCLEOTIDE SEQUENCE [LARGE SCALE GENOMIC DNA]</scope>
    <source>
        <strain evidence="3 4">NRRL 30616</strain>
    </source>
</reference>
<evidence type="ECO:0000256" key="1">
    <source>
        <dbReference type="SAM" id="MobiDB-lite"/>
    </source>
</evidence>
<accession>A0A1J7JKU6</accession>
<dbReference type="OrthoDB" id="5342507at2759"/>
<feature type="transmembrane region" description="Helical" evidence="2">
    <location>
        <begin position="81"/>
        <end position="99"/>
    </location>
</feature>
<keyword evidence="2" id="KW-0472">Membrane</keyword>
<gene>
    <name evidence="3" type="ORF">CONLIGDRAFT_714356</name>
</gene>
<name>A0A1J7JKU6_9PEZI</name>
<dbReference type="InParanoid" id="A0A1J7JKU6"/>
<keyword evidence="2" id="KW-0812">Transmembrane</keyword>
<feature type="transmembrane region" description="Helical" evidence="2">
    <location>
        <begin position="14"/>
        <end position="35"/>
    </location>
</feature>
<evidence type="ECO:0000256" key="2">
    <source>
        <dbReference type="SAM" id="Phobius"/>
    </source>
</evidence>
<evidence type="ECO:0000313" key="4">
    <source>
        <dbReference type="Proteomes" id="UP000182658"/>
    </source>
</evidence>
<feature type="transmembrane region" description="Helical" evidence="2">
    <location>
        <begin position="55"/>
        <end position="74"/>
    </location>
</feature>
<organism evidence="3 4">
    <name type="scientific">Coniochaeta ligniaria NRRL 30616</name>
    <dbReference type="NCBI Taxonomy" id="1408157"/>
    <lineage>
        <taxon>Eukaryota</taxon>
        <taxon>Fungi</taxon>
        <taxon>Dikarya</taxon>
        <taxon>Ascomycota</taxon>
        <taxon>Pezizomycotina</taxon>
        <taxon>Sordariomycetes</taxon>
        <taxon>Sordariomycetidae</taxon>
        <taxon>Coniochaetales</taxon>
        <taxon>Coniochaetaceae</taxon>
        <taxon>Coniochaeta</taxon>
    </lineage>
</organism>
<sequence>MGTKSGLALKFVQWFIRGIEFCCAAIILALFSYFLAAMANHNIFIPNWIRAVEGISGAAVLYTLVGLLLLCCVAGHPFTSFIAIVLDICFIAGFIYIAVTNGRTGTGSCKGHVDTVFGSGNAESNVPDNNTNGFTALPSLRQACNMQKAVLAVSIVGIIFFLISALVELALVRNRRKEKRFGPGPANGYTSGYGKRGFFGFGRKKRNPGMVDDALPAHANPADVRDSYATEQTRVGTSVGDGAATNGYNKHGESGFTSAPAATHAPLATENPYHTAPAVNPYRSDVSSGITGGGQGTSVNNTAGAQYPAGNYRYEDGVYNSRV</sequence>
<keyword evidence="4" id="KW-1185">Reference proteome</keyword>